<keyword evidence="2" id="KW-0653">Protein transport</keyword>
<feature type="region of interest" description="Disordered" evidence="4">
    <location>
        <begin position="419"/>
        <end position="448"/>
    </location>
</feature>
<dbReference type="SUPFAM" id="SSF161256">
    <property type="entry name" value="RILP dimerisation region"/>
    <property type="match status" value="1"/>
</dbReference>
<dbReference type="GO" id="GO:0005737">
    <property type="term" value="C:cytoplasm"/>
    <property type="evidence" value="ECO:0007669"/>
    <property type="project" value="TreeGrafter"/>
</dbReference>
<evidence type="ECO:0000256" key="3">
    <source>
        <dbReference type="ARBA" id="ARBA00023054"/>
    </source>
</evidence>
<name>A0AAQ4DYH9_AMBAM</name>
<dbReference type="EMBL" id="JARKHS020025393">
    <property type="protein sequence ID" value="KAK8767519.1"/>
    <property type="molecule type" value="Genomic_DNA"/>
</dbReference>
<dbReference type="CDD" id="cd14445">
    <property type="entry name" value="RILP-like"/>
    <property type="match status" value="1"/>
</dbReference>
<dbReference type="GO" id="GO:0031267">
    <property type="term" value="F:small GTPase binding"/>
    <property type="evidence" value="ECO:0007669"/>
    <property type="project" value="TreeGrafter"/>
</dbReference>
<protein>
    <recommendedName>
        <fullName evidence="9">Myosin heavy chain skeletal muscle or cardiac muscle</fullName>
    </recommendedName>
</protein>
<dbReference type="GO" id="GO:0051959">
    <property type="term" value="F:dynein light intermediate chain binding"/>
    <property type="evidence" value="ECO:0007669"/>
    <property type="project" value="TreeGrafter"/>
</dbReference>
<evidence type="ECO:0000313" key="8">
    <source>
        <dbReference type="Proteomes" id="UP001321473"/>
    </source>
</evidence>
<feature type="domain" description="RH2" evidence="6">
    <location>
        <begin position="266"/>
        <end position="340"/>
    </location>
</feature>
<dbReference type="GO" id="GO:0060271">
    <property type="term" value="P:cilium assembly"/>
    <property type="evidence" value="ECO:0007669"/>
    <property type="project" value="TreeGrafter"/>
</dbReference>
<dbReference type="InterPro" id="IPR021563">
    <property type="entry name" value="RILP_dimer"/>
</dbReference>
<dbReference type="InterPro" id="IPR034744">
    <property type="entry name" value="RH2"/>
</dbReference>
<feature type="domain" description="RH1" evidence="5">
    <location>
        <begin position="1"/>
        <end position="84"/>
    </location>
</feature>
<gene>
    <name evidence="7" type="ORF">V5799_005698</name>
</gene>
<evidence type="ECO:0000259" key="5">
    <source>
        <dbReference type="PROSITE" id="PS51776"/>
    </source>
</evidence>
<comment type="caution">
    <text evidence="7">The sequence shown here is derived from an EMBL/GenBank/DDBJ whole genome shotgun (WGS) entry which is preliminary data.</text>
</comment>
<dbReference type="PANTHER" id="PTHR21502">
    <property type="entry name" value="ZINC FINGER PROTEIN DZIP1"/>
    <property type="match status" value="1"/>
</dbReference>
<dbReference type="GO" id="GO:0036064">
    <property type="term" value="C:ciliary basal body"/>
    <property type="evidence" value="ECO:0007669"/>
    <property type="project" value="TreeGrafter"/>
</dbReference>
<feature type="region of interest" description="Disordered" evidence="4">
    <location>
        <begin position="186"/>
        <end position="206"/>
    </location>
</feature>
<sequence>MGSASEALSVDDVYSLAEEIGKEFEIFIDNYGVEAVTKLMTKVIRVLEYLEAYAVRNDSAHDEIAELRAQIYQLEHDKHEKAQSRSKLEKEMEQYENVWQQEMKDLGGLVARLQEENSKLSSSLKEKESHHSLQCEPHSVMLGEDIVVLERLRDAFDKQAAQLNQYEKDAAKKAADIESLQQQLEASQKAAQEQTRRHRRLQQQMRQMCEERGDLQAQLQDQQSRLETLQERLGIAVKDHDDLLLSRDAVPELKGKVVIDLDDPNRPRFTLDELKHILFERNELKARVSDLEDELALYRPRPADPPSPVRDEDLPVQGPINQEPEEKLFSLGKASGIRRFWNKVTLLLEKGPSSCYAAVIMLFCFPPNWSGANLENLFGDKGSGSLIRLEDDFAAVSWTLKEGRTQHSSPVTVFQVPCGPASSPDEKRGPRLLPPARPALSGRPAVGAPCRRRTPLRVSHGLLTRLWTLAVKLHLLPLSACVSLAAGTARCHMNGS</sequence>
<dbReference type="PROSITE" id="PS51776">
    <property type="entry name" value="RH1"/>
    <property type="match status" value="1"/>
</dbReference>
<dbReference type="Pfam" id="PF09744">
    <property type="entry name" value="RH1"/>
    <property type="match status" value="1"/>
</dbReference>
<dbReference type="Proteomes" id="UP001321473">
    <property type="component" value="Unassembled WGS sequence"/>
</dbReference>
<dbReference type="Pfam" id="PF11461">
    <property type="entry name" value="RILP"/>
    <property type="match status" value="1"/>
</dbReference>
<dbReference type="Gene3D" id="6.10.230.10">
    <property type="match status" value="1"/>
</dbReference>
<evidence type="ECO:0000313" key="7">
    <source>
        <dbReference type="EMBL" id="KAK8767519.1"/>
    </source>
</evidence>
<dbReference type="InterPro" id="IPR034743">
    <property type="entry name" value="RH1"/>
</dbReference>
<dbReference type="Gene3D" id="1.20.58.1770">
    <property type="match status" value="1"/>
</dbReference>
<dbReference type="InterPro" id="IPR051241">
    <property type="entry name" value="DZIP_RILPL"/>
</dbReference>
<evidence type="ECO:0000256" key="1">
    <source>
        <dbReference type="ARBA" id="ARBA00022448"/>
    </source>
</evidence>
<keyword evidence="1" id="KW-0813">Transport</keyword>
<accession>A0AAQ4DYH9</accession>
<dbReference type="GO" id="GO:0046983">
    <property type="term" value="F:protein dimerization activity"/>
    <property type="evidence" value="ECO:0007669"/>
    <property type="project" value="InterPro"/>
</dbReference>
<evidence type="ECO:0000256" key="4">
    <source>
        <dbReference type="SAM" id="MobiDB-lite"/>
    </source>
</evidence>
<evidence type="ECO:0000259" key="6">
    <source>
        <dbReference type="PROSITE" id="PS51777"/>
    </source>
</evidence>
<reference evidence="7 8" key="1">
    <citation type="journal article" date="2023" name="Arcadia Sci">
        <title>De novo assembly of a long-read Amblyomma americanum tick genome.</title>
        <authorList>
            <person name="Chou S."/>
            <person name="Poskanzer K.E."/>
            <person name="Rollins M."/>
            <person name="Thuy-Boun P.S."/>
        </authorList>
    </citation>
    <scope>NUCLEOTIDE SEQUENCE [LARGE SCALE GENOMIC DNA]</scope>
    <source>
        <strain evidence="7">F_SG_1</strain>
        <tissue evidence="7">Salivary glands</tissue>
    </source>
</reference>
<evidence type="ECO:0008006" key="9">
    <source>
        <dbReference type="Google" id="ProtNLM"/>
    </source>
</evidence>
<dbReference type="PROSITE" id="PS51777">
    <property type="entry name" value="RH2"/>
    <property type="match status" value="1"/>
</dbReference>
<organism evidence="7 8">
    <name type="scientific">Amblyomma americanum</name>
    <name type="common">Lone star tick</name>
    <dbReference type="NCBI Taxonomy" id="6943"/>
    <lineage>
        <taxon>Eukaryota</taxon>
        <taxon>Metazoa</taxon>
        <taxon>Ecdysozoa</taxon>
        <taxon>Arthropoda</taxon>
        <taxon>Chelicerata</taxon>
        <taxon>Arachnida</taxon>
        <taxon>Acari</taxon>
        <taxon>Parasitiformes</taxon>
        <taxon>Ixodida</taxon>
        <taxon>Ixodoidea</taxon>
        <taxon>Ixodidae</taxon>
        <taxon>Amblyomminae</taxon>
        <taxon>Amblyomma</taxon>
    </lineage>
</organism>
<dbReference type="AlphaFoldDB" id="A0AAQ4DYH9"/>
<keyword evidence="8" id="KW-1185">Reference proteome</keyword>
<evidence type="ECO:0000256" key="2">
    <source>
        <dbReference type="ARBA" id="ARBA00022927"/>
    </source>
</evidence>
<dbReference type="PANTHER" id="PTHR21502:SF4">
    <property type="entry name" value="RILP-LIKE PROTEIN HOMOLOG"/>
    <property type="match status" value="1"/>
</dbReference>
<dbReference type="GO" id="GO:0015031">
    <property type="term" value="P:protein transport"/>
    <property type="evidence" value="ECO:0007669"/>
    <property type="project" value="UniProtKB-KW"/>
</dbReference>
<proteinExistence type="predicted"/>
<keyword evidence="3" id="KW-0175">Coiled coil</keyword>